<comment type="caution">
    <text evidence="7">The sequence shown here is derived from an EMBL/GenBank/DDBJ whole genome shotgun (WGS) entry which is preliminary data.</text>
</comment>
<evidence type="ECO:0000313" key="8">
    <source>
        <dbReference type="Proteomes" id="UP000185596"/>
    </source>
</evidence>
<dbReference type="Pfam" id="PF00698">
    <property type="entry name" value="Acyl_transf_1"/>
    <property type="match status" value="1"/>
</dbReference>
<protein>
    <recommendedName>
        <fullName evidence="4">Malonyl CoA-acyl carrier protein transacylase</fullName>
        <ecNumber evidence="4">2.3.1.39</ecNumber>
    </recommendedName>
</protein>
<name>A0A1Q8CZ41_9PSEU</name>
<dbReference type="NCBIfam" id="TIGR00128">
    <property type="entry name" value="fabD"/>
    <property type="match status" value="1"/>
</dbReference>
<dbReference type="InterPro" id="IPR024925">
    <property type="entry name" value="Malonyl_CoA-ACP_transAc"/>
</dbReference>
<dbReference type="Gene3D" id="3.30.70.250">
    <property type="entry name" value="Malonyl-CoA ACP transacylase, ACP-binding"/>
    <property type="match status" value="1"/>
</dbReference>
<evidence type="ECO:0000313" key="7">
    <source>
        <dbReference type="EMBL" id="OLF19631.1"/>
    </source>
</evidence>
<dbReference type="InterPro" id="IPR016036">
    <property type="entry name" value="Malonyl_transacylase_ACP-bd"/>
</dbReference>
<proteinExistence type="inferred from homology"/>
<feature type="active site" evidence="5">
    <location>
        <position position="85"/>
    </location>
</feature>
<evidence type="ECO:0000259" key="6">
    <source>
        <dbReference type="SMART" id="SM00827"/>
    </source>
</evidence>
<gene>
    <name evidence="7" type="ORF">BU204_01620</name>
</gene>
<dbReference type="EMBL" id="MSIE01000001">
    <property type="protein sequence ID" value="OLF19631.1"/>
    <property type="molecule type" value="Genomic_DNA"/>
</dbReference>
<evidence type="ECO:0000256" key="4">
    <source>
        <dbReference type="PIRNR" id="PIRNR000446"/>
    </source>
</evidence>
<dbReference type="EC" id="2.3.1.39" evidence="4"/>
<dbReference type="SMART" id="SM00827">
    <property type="entry name" value="PKS_AT"/>
    <property type="match status" value="1"/>
</dbReference>
<dbReference type="PIRSF" id="PIRSF000446">
    <property type="entry name" value="Mct"/>
    <property type="match status" value="1"/>
</dbReference>
<keyword evidence="8" id="KW-1185">Reference proteome</keyword>
<reference evidence="7 8" key="1">
    <citation type="submission" date="2016-12" db="EMBL/GenBank/DDBJ databases">
        <title>The draft genome sequence of Actinophytocola sp. 11-183.</title>
        <authorList>
            <person name="Wang W."/>
            <person name="Yuan L."/>
        </authorList>
    </citation>
    <scope>NUCLEOTIDE SEQUENCE [LARGE SCALE GENOMIC DNA]</scope>
    <source>
        <strain evidence="7 8">11-183</strain>
    </source>
</reference>
<comment type="similarity">
    <text evidence="4">Belongs to the fabD family.</text>
</comment>
<accession>A0A1Q8CZ41</accession>
<keyword evidence="2 4" id="KW-0012">Acyltransferase</keyword>
<dbReference type="InterPro" id="IPR016035">
    <property type="entry name" value="Acyl_Trfase/lysoPLipase"/>
</dbReference>
<dbReference type="InterPro" id="IPR014043">
    <property type="entry name" value="Acyl_transferase_dom"/>
</dbReference>
<comment type="catalytic activity">
    <reaction evidence="3 4">
        <text>holo-[ACP] + malonyl-CoA = malonyl-[ACP] + CoA</text>
        <dbReference type="Rhea" id="RHEA:41792"/>
        <dbReference type="Rhea" id="RHEA-COMP:9623"/>
        <dbReference type="Rhea" id="RHEA-COMP:9685"/>
        <dbReference type="ChEBI" id="CHEBI:57287"/>
        <dbReference type="ChEBI" id="CHEBI:57384"/>
        <dbReference type="ChEBI" id="CHEBI:64479"/>
        <dbReference type="ChEBI" id="CHEBI:78449"/>
        <dbReference type="EC" id="2.3.1.39"/>
    </reaction>
</comment>
<dbReference type="SUPFAM" id="SSF55048">
    <property type="entry name" value="Probable ACP-binding domain of malonyl-CoA ACP transacylase"/>
    <property type="match status" value="1"/>
</dbReference>
<feature type="domain" description="Malonyl-CoA:ACP transacylase (MAT)" evidence="6">
    <location>
        <begin position="3"/>
        <end position="280"/>
    </location>
</feature>
<dbReference type="PANTHER" id="PTHR42681:SF1">
    <property type="entry name" value="MALONYL-COA-ACYL CARRIER PROTEIN TRANSACYLASE, MITOCHONDRIAL"/>
    <property type="match status" value="1"/>
</dbReference>
<dbReference type="InterPro" id="IPR050858">
    <property type="entry name" value="Mal-CoA-ACP_Trans/PKS_FabD"/>
</dbReference>
<evidence type="ECO:0000256" key="5">
    <source>
        <dbReference type="PIRSR" id="PIRSR000446-1"/>
    </source>
</evidence>
<dbReference type="InterPro" id="IPR001227">
    <property type="entry name" value="Ac_transferase_dom_sf"/>
</dbReference>
<dbReference type="GO" id="GO:0004314">
    <property type="term" value="F:[acyl-carrier-protein] S-malonyltransferase activity"/>
    <property type="evidence" value="ECO:0007669"/>
    <property type="project" value="UniProtKB-EC"/>
</dbReference>
<evidence type="ECO:0000256" key="3">
    <source>
        <dbReference type="ARBA" id="ARBA00048462"/>
    </source>
</evidence>
<feature type="active site" evidence="5">
    <location>
        <position position="190"/>
    </location>
</feature>
<dbReference type="AlphaFoldDB" id="A0A1Q8CZ41"/>
<evidence type="ECO:0000256" key="2">
    <source>
        <dbReference type="ARBA" id="ARBA00023315"/>
    </source>
</evidence>
<dbReference type="Proteomes" id="UP000185596">
    <property type="component" value="Unassembled WGS sequence"/>
</dbReference>
<organism evidence="7 8">
    <name type="scientific">Actinophytocola xanthii</name>
    <dbReference type="NCBI Taxonomy" id="1912961"/>
    <lineage>
        <taxon>Bacteria</taxon>
        <taxon>Bacillati</taxon>
        <taxon>Actinomycetota</taxon>
        <taxon>Actinomycetes</taxon>
        <taxon>Pseudonocardiales</taxon>
        <taxon>Pseudonocardiaceae</taxon>
    </lineage>
</organism>
<dbReference type="GO" id="GO:0006633">
    <property type="term" value="P:fatty acid biosynthetic process"/>
    <property type="evidence" value="ECO:0007669"/>
    <property type="project" value="TreeGrafter"/>
</dbReference>
<keyword evidence="1 4" id="KW-0808">Transferase</keyword>
<dbReference type="GO" id="GO:0005829">
    <property type="term" value="C:cytosol"/>
    <property type="evidence" value="ECO:0007669"/>
    <property type="project" value="TreeGrafter"/>
</dbReference>
<dbReference type="PANTHER" id="PTHR42681">
    <property type="entry name" value="MALONYL-COA-ACYL CARRIER PROTEIN TRANSACYLASE, MITOCHONDRIAL"/>
    <property type="match status" value="1"/>
</dbReference>
<dbReference type="Gene3D" id="3.40.366.10">
    <property type="entry name" value="Malonyl-Coenzyme A Acyl Carrier Protein, domain 2"/>
    <property type="match status" value="1"/>
</dbReference>
<dbReference type="SUPFAM" id="SSF52151">
    <property type="entry name" value="FabD/lysophospholipase-like"/>
    <property type="match status" value="1"/>
</dbReference>
<dbReference type="InterPro" id="IPR004410">
    <property type="entry name" value="Malonyl_CoA-ACP_transAc_FabD"/>
</dbReference>
<dbReference type="STRING" id="1912961.BU204_01620"/>
<evidence type="ECO:0000256" key="1">
    <source>
        <dbReference type="ARBA" id="ARBA00022679"/>
    </source>
</evidence>
<sequence>MIMFGGQGSHYAGMGRDLFDEFPEHLALADEVLGYSVRDLCLDDEDGRMTSTRYAQPALYVVNVLTYLRVRRSCRIEPTALLGHSLGEYCAAHVAGVFDFATGLALVARRGELMADAGDGAMAAVIGLDLDAVHDALVSWSGDGLWVAGYNTPNQTVLSGVTDQVRMAKDHFLDAGARTYVSLNVSGAFHSPLMAAARSEFQRVLAGTELRAPRIPVVSNNTGAIHTSDLIAHNLGEQISAPVRWTESVQLLAGRGETSWIEIGPKRMLTPMVEEILASP</sequence>